<feature type="domain" description="AMP-dependent synthetase/ligase" evidence="1">
    <location>
        <begin position="57"/>
        <end position="427"/>
    </location>
</feature>
<dbReference type="Gene3D" id="3.30.300.30">
    <property type="match status" value="1"/>
</dbReference>
<dbReference type="EMBL" id="JAZDRP010000004">
    <property type="protein sequence ID" value="MEE2526362.1"/>
    <property type="molecule type" value="Genomic_DNA"/>
</dbReference>
<accession>A0ABU7LR20</accession>
<name>A0ABU7LR20_9PROT</name>
<comment type="caution">
    <text evidence="3">The sequence shown here is derived from an EMBL/GenBank/DDBJ whole genome shotgun (WGS) entry which is preliminary data.</text>
</comment>
<dbReference type="PROSITE" id="PS00455">
    <property type="entry name" value="AMP_BINDING"/>
    <property type="match status" value="1"/>
</dbReference>
<gene>
    <name evidence="3" type="ORF">V0U79_08285</name>
</gene>
<dbReference type="Proteomes" id="UP001354971">
    <property type="component" value="Unassembled WGS sequence"/>
</dbReference>
<dbReference type="SUPFAM" id="SSF56801">
    <property type="entry name" value="Acetyl-CoA synthetase-like"/>
    <property type="match status" value="1"/>
</dbReference>
<dbReference type="PANTHER" id="PTHR43767:SF1">
    <property type="entry name" value="NONRIBOSOMAL PEPTIDE SYNTHASE PES1 (EUROFUNG)-RELATED"/>
    <property type="match status" value="1"/>
</dbReference>
<reference evidence="3 4" key="1">
    <citation type="submission" date="2024-01" db="EMBL/GenBank/DDBJ databases">
        <title>Hyphobacterium bacterium isolated from marine sediment.</title>
        <authorList>
            <person name="Zhao S."/>
        </authorList>
    </citation>
    <scope>NUCLEOTIDE SEQUENCE [LARGE SCALE GENOMIC DNA]</scope>
    <source>
        <strain evidence="4">HN65</strain>
    </source>
</reference>
<sequence length="569" mass="61175">MRERLPAPTRDEITEAGLKLMAENPFFAVGEAEIRGATYRVFQNAPNNTDGLLFMCDMHGDATAVVSGDVRWSFADLARESRAIASGLVKLGVKKGDLVATATRNTPEWMATYLGATQIGAVVVPLNGWWTPHEMAFALNDCKAKYILVDAEQAPKFLPLKDELGLTLISGTGEFEGQDHSWASVRDSGAGIAPPTEVVGPEDLMTIMYTSGSTGDPKGVMLTHRATWSCLLSFGFVMSAAKETAKGAAMAEAAGELGILVSVPLFHVTGTHPVFMMSLIIGRKMVLMRSWKPAEAVRLIQEEKITNFVGVPTMSHELMLAAQEMGVTLDTLTDLSAGGAKRPAAHVKRLADSFRGAYSSTGYGLSETAALGTYNGLNDYQTKPGSCGRAVPPVTDVRIVSPDGKDMPPNEPGEVWIKTPGVFAGYLNLPEETAKAMAPDGWFRTGDVGTMDEDGFVTIVDRIKDMIVRGGENVACLEVEAALVKHPRILEAAVFAVPDARLGEAVGAAIYTKPGIDITLDELNDFLEGDLATFKRPEHLWHFNEPLPRVGTEKVDKPGLRKQLLGSNA</sequence>
<dbReference type="PANTHER" id="PTHR43767">
    <property type="entry name" value="LONG-CHAIN-FATTY-ACID--COA LIGASE"/>
    <property type="match status" value="1"/>
</dbReference>
<dbReference type="InterPro" id="IPR025110">
    <property type="entry name" value="AMP-bd_C"/>
</dbReference>
<dbReference type="InterPro" id="IPR050237">
    <property type="entry name" value="ATP-dep_AMP-bd_enzyme"/>
</dbReference>
<dbReference type="InterPro" id="IPR045851">
    <property type="entry name" value="AMP-bd_C_sf"/>
</dbReference>
<evidence type="ECO:0000313" key="4">
    <source>
        <dbReference type="Proteomes" id="UP001354971"/>
    </source>
</evidence>
<dbReference type="Gene3D" id="3.40.50.12780">
    <property type="entry name" value="N-terminal domain of ligase-like"/>
    <property type="match status" value="1"/>
</dbReference>
<evidence type="ECO:0000259" key="1">
    <source>
        <dbReference type="Pfam" id="PF00501"/>
    </source>
</evidence>
<protein>
    <submittedName>
        <fullName evidence="3">Class I adenylate-forming enzyme family protein</fullName>
    </submittedName>
</protein>
<dbReference type="InterPro" id="IPR020845">
    <property type="entry name" value="AMP-binding_CS"/>
</dbReference>
<keyword evidence="4" id="KW-1185">Reference proteome</keyword>
<dbReference type="Pfam" id="PF00501">
    <property type="entry name" value="AMP-binding"/>
    <property type="match status" value="1"/>
</dbReference>
<dbReference type="InterPro" id="IPR042099">
    <property type="entry name" value="ANL_N_sf"/>
</dbReference>
<dbReference type="Pfam" id="PF13193">
    <property type="entry name" value="AMP-binding_C"/>
    <property type="match status" value="1"/>
</dbReference>
<evidence type="ECO:0000313" key="3">
    <source>
        <dbReference type="EMBL" id="MEE2526362.1"/>
    </source>
</evidence>
<proteinExistence type="predicted"/>
<evidence type="ECO:0000259" key="2">
    <source>
        <dbReference type="Pfam" id="PF13193"/>
    </source>
</evidence>
<feature type="domain" description="AMP-binding enzyme C-terminal" evidence="2">
    <location>
        <begin position="478"/>
        <end position="554"/>
    </location>
</feature>
<dbReference type="RefSeq" id="WP_330199025.1">
    <property type="nucleotide sequence ID" value="NZ_JAZDRP010000004.1"/>
</dbReference>
<dbReference type="InterPro" id="IPR000873">
    <property type="entry name" value="AMP-dep_synth/lig_dom"/>
</dbReference>
<organism evidence="3 4">
    <name type="scientific">Hyphobacterium lacteum</name>
    <dbReference type="NCBI Taxonomy" id="3116575"/>
    <lineage>
        <taxon>Bacteria</taxon>
        <taxon>Pseudomonadati</taxon>
        <taxon>Pseudomonadota</taxon>
        <taxon>Alphaproteobacteria</taxon>
        <taxon>Maricaulales</taxon>
        <taxon>Maricaulaceae</taxon>
        <taxon>Hyphobacterium</taxon>
    </lineage>
</organism>